<dbReference type="GO" id="GO:0008270">
    <property type="term" value="F:zinc ion binding"/>
    <property type="evidence" value="ECO:0007669"/>
    <property type="project" value="UniProtKB-KW"/>
</dbReference>
<feature type="domain" description="C3H1-type" evidence="8">
    <location>
        <begin position="486"/>
        <end position="509"/>
    </location>
</feature>
<name>I1HNR5_BRADI</name>
<keyword evidence="1 6" id="KW-0479">Metal-binding</keyword>
<feature type="compositionally biased region" description="Basic and acidic residues" evidence="7">
    <location>
        <begin position="514"/>
        <end position="523"/>
    </location>
</feature>
<dbReference type="EnsemblPlants" id="KQK08377">
    <property type="protein sequence ID" value="KQK08377"/>
    <property type="gene ID" value="BRADI_2g41540v3"/>
</dbReference>
<keyword evidence="11" id="KW-1185">Reference proteome</keyword>
<keyword evidence="2" id="KW-0677">Repeat</keyword>
<dbReference type="GO" id="GO:0045892">
    <property type="term" value="P:negative regulation of DNA-templated transcription"/>
    <property type="evidence" value="ECO:0007669"/>
    <property type="project" value="InterPro"/>
</dbReference>
<evidence type="ECO:0000313" key="10">
    <source>
        <dbReference type="EnsemblPlants" id="KQK08377"/>
    </source>
</evidence>
<evidence type="ECO:0000256" key="2">
    <source>
        <dbReference type="ARBA" id="ARBA00022737"/>
    </source>
</evidence>
<dbReference type="InterPro" id="IPR045124">
    <property type="entry name" value="Su(sable)-like"/>
</dbReference>
<dbReference type="PANTHER" id="PTHR13119">
    <property type="entry name" value="ZINC FINGER CCCH DOMAIN-CONTAINING PROTEI"/>
    <property type="match status" value="1"/>
</dbReference>
<feature type="region of interest" description="Disordered" evidence="7">
    <location>
        <begin position="508"/>
        <end position="552"/>
    </location>
</feature>
<reference evidence="9 10" key="1">
    <citation type="journal article" date="2010" name="Nature">
        <title>Genome sequencing and analysis of the model grass Brachypodium distachyon.</title>
        <authorList>
            <consortium name="International Brachypodium Initiative"/>
        </authorList>
    </citation>
    <scope>NUCLEOTIDE SEQUENCE [LARGE SCALE GENOMIC DNA]</scope>
    <source>
        <strain evidence="9">Bd21</strain>
        <strain evidence="10">cv. Bd21</strain>
    </source>
</reference>
<dbReference type="GO" id="GO:0003677">
    <property type="term" value="F:DNA binding"/>
    <property type="evidence" value="ECO:0007669"/>
    <property type="project" value="UniProtKB-KW"/>
</dbReference>
<dbReference type="SUPFAM" id="SSF90229">
    <property type="entry name" value="CCCH zinc finger"/>
    <property type="match status" value="3"/>
</dbReference>
<evidence type="ECO:0000256" key="1">
    <source>
        <dbReference type="ARBA" id="ARBA00022723"/>
    </source>
</evidence>
<dbReference type="AlphaFoldDB" id="I1HNR5"/>
<evidence type="ECO:0000256" key="6">
    <source>
        <dbReference type="PROSITE-ProRule" id="PRU00723"/>
    </source>
</evidence>
<evidence type="ECO:0000259" key="8">
    <source>
        <dbReference type="PROSITE" id="PS50103"/>
    </source>
</evidence>
<reference evidence="10" key="3">
    <citation type="submission" date="2018-08" db="UniProtKB">
        <authorList>
            <consortium name="EnsemblPlants"/>
        </authorList>
    </citation>
    <scope>IDENTIFICATION</scope>
    <source>
        <strain evidence="10">cv. Bd21</strain>
    </source>
</reference>
<dbReference type="EMBL" id="CM000881">
    <property type="protein sequence ID" value="KQK08377.1"/>
    <property type="molecule type" value="Genomic_DNA"/>
</dbReference>
<dbReference type="EnsemblPlants" id="KQK08376">
    <property type="protein sequence ID" value="KQK08376"/>
    <property type="gene ID" value="BRADI_2g41540v3"/>
</dbReference>
<feature type="region of interest" description="Disordered" evidence="7">
    <location>
        <begin position="259"/>
        <end position="279"/>
    </location>
</feature>
<feature type="zinc finger region" description="C3H1-type" evidence="6">
    <location>
        <begin position="486"/>
        <end position="509"/>
    </location>
</feature>
<dbReference type="OrthoDB" id="411372at2759"/>
<keyword evidence="5" id="KW-0238">DNA-binding</keyword>
<reference evidence="9" key="2">
    <citation type="submission" date="2017-06" db="EMBL/GenBank/DDBJ databases">
        <title>WGS assembly of Brachypodium distachyon.</title>
        <authorList>
            <consortium name="The International Brachypodium Initiative"/>
            <person name="Lucas S."/>
            <person name="Harmon-Smith M."/>
            <person name="Lail K."/>
            <person name="Tice H."/>
            <person name="Grimwood J."/>
            <person name="Bruce D."/>
            <person name="Barry K."/>
            <person name="Shu S."/>
            <person name="Lindquist E."/>
            <person name="Wang M."/>
            <person name="Pitluck S."/>
            <person name="Vogel J.P."/>
            <person name="Garvin D.F."/>
            <person name="Mockler T.C."/>
            <person name="Schmutz J."/>
            <person name="Rokhsar D."/>
            <person name="Bevan M.W."/>
        </authorList>
    </citation>
    <scope>NUCLEOTIDE SEQUENCE</scope>
    <source>
        <strain evidence="9">Bd21</strain>
    </source>
</reference>
<dbReference type="PANTHER" id="PTHR13119:SF12">
    <property type="entry name" value="PROTEIN SUPPRESSOR OF SABLE"/>
    <property type="match status" value="1"/>
</dbReference>
<feature type="compositionally biased region" description="Basic and acidic residues" evidence="7">
    <location>
        <begin position="635"/>
        <end position="649"/>
    </location>
</feature>
<dbReference type="SMART" id="SM00356">
    <property type="entry name" value="ZnF_C3H1"/>
    <property type="match status" value="3"/>
</dbReference>
<dbReference type="FunFam" id="4.10.1000.10:FF:000095">
    <property type="entry name" value="C3H-type transcription factor"/>
    <property type="match status" value="1"/>
</dbReference>
<proteinExistence type="predicted"/>
<evidence type="ECO:0000256" key="5">
    <source>
        <dbReference type="ARBA" id="ARBA00023125"/>
    </source>
</evidence>
<protein>
    <recommendedName>
        <fullName evidence="8">C3H1-type domain-containing protein</fullName>
    </recommendedName>
</protein>
<feature type="region of interest" description="Disordered" evidence="7">
    <location>
        <begin position="594"/>
        <end position="652"/>
    </location>
</feature>
<dbReference type="Gramene" id="KQK08377">
    <property type="protein sequence ID" value="KQK08377"/>
    <property type="gene ID" value="BRADI_2g41540v3"/>
</dbReference>
<feature type="zinc finger region" description="C3H1-type" evidence="6">
    <location>
        <begin position="456"/>
        <end position="483"/>
    </location>
</feature>
<organism evidence="10">
    <name type="scientific">Brachypodium distachyon</name>
    <name type="common">Purple false brome</name>
    <name type="synonym">Trachynia distachya</name>
    <dbReference type="NCBI Taxonomy" id="15368"/>
    <lineage>
        <taxon>Eukaryota</taxon>
        <taxon>Viridiplantae</taxon>
        <taxon>Streptophyta</taxon>
        <taxon>Embryophyta</taxon>
        <taxon>Tracheophyta</taxon>
        <taxon>Spermatophyta</taxon>
        <taxon>Magnoliopsida</taxon>
        <taxon>Liliopsida</taxon>
        <taxon>Poales</taxon>
        <taxon>Poaceae</taxon>
        <taxon>BOP clade</taxon>
        <taxon>Pooideae</taxon>
        <taxon>Stipodae</taxon>
        <taxon>Brachypodieae</taxon>
        <taxon>Brachypodium</taxon>
    </lineage>
</organism>
<feature type="domain" description="C3H1-type" evidence="8">
    <location>
        <begin position="456"/>
        <end position="483"/>
    </location>
</feature>
<evidence type="ECO:0000313" key="11">
    <source>
        <dbReference type="Proteomes" id="UP000008810"/>
    </source>
</evidence>
<dbReference type="GO" id="GO:0005634">
    <property type="term" value="C:nucleus"/>
    <property type="evidence" value="ECO:0000318"/>
    <property type="project" value="GO_Central"/>
</dbReference>
<dbReference type="InterPro" id="IPR036855">
    <property type="entry name" value="Znf_CCCH_sf"/>
</dbReference>
<evidence type="ECO:0000256" key="7">
    <source>
        <dbReference type="SAM" id="MobiDB-lite"/>
    </source>
</evidence>
<dbReference type="OMA" id="KPCTHYA"/>
<dbReference type="RefSeq" id="XP_024315193.1">
    <property type="nucleotide sequence ID" value="XM_024459425.1"/>
</dbReference>
<dbReference type="PROSITE" id="PS50103">
    <property type="entry name" value="ZF_C3H1"/>
    <property type="match status" value="3"/>
</dbReference>
<dbReference type="eggNOG" id="KOG1040">
    <property type="taxonomic scope" value="Eukaryota"/>
</dbReference>
<evidence type="ECO:0000256" key="4">
    <source>
        <dbReference type="ARBA" id="ARBA00022833"/>
    </source>
</evidence>
<feature type="region of interest" description="Disordered" evidence="7">
    <location>
        <begin position="67"/>
        <end position="89"/>
    </location>
</feature>
<evidence type="ECO:0000313" key="9">
    <source>
        <dbReference type="EMBL" id="KQK08376.1"/>
    </source>
</evidence>
<gene>
    <name evidence="10" type="primary">LOC100840621</name>
    <name evidence="9" type="ORF">BRADI_2g41540v3</name>
</gene>
<keyword evidence="3 6" id="KW-0863">Zinc-finger</keyword>
<dbReference type="HOGENOM" id="CLU_023154_0_0_1"/>
<dbReference type="GO" id="GO:0003723">
    <property type="term" value="F:RNA binding"/>
    <property type="evidence" value="ECO:0007669"/>
    <property type="project" value="InterPro"/>
</dbReference>
<sequence>MENALAPAAPADPLAAGSAAPTTLLLSRRRSHLDSASYRTLSRLFSHFLHLNPSQHAAPAHLGIEPAAANPIGDASPQGASAAPKDAEFEQGKDIEEQVAAASTSGVETPAHVVVEAAAGYPIADLDMASQESAGHEVAGVELVEGLEDMVAEGIACRKTPALVEELGGEAELMGTDEVLRSMEASLEGEIEESAELAVANDDEHLLLDTMMSKLSGLIGDASGGTMSMQNCGVSRGEPQNHGKIAEGVKEFVYGIEESTPVGNSDHQSVDGGGFEEGEIEGDMQTLDADESGDSELEAADDEKLEEDFATRGSGENESSDHGIRCLNSLSMLGIKGSGDLVLNKEGDIKADAQMHVPRAQAVGYDEVVEWNETPLHDAEAPRPGKRKRIFTEERKAKKTKNKRVKRALQREADGVKRLKLAPIIKPKVVRYCHFYLHGKCQQGNVCKFSHDTTPLTKSKPCTHFARGSCLKGDDCPYDHELSKYPCHNFLGNGMCLRGDKCKFSHVAPTADDSSTKDAKKSDASLVSEKLTSKEQNSSQKISTVHDGEPVASAPTKHYSILKTLGSISKNAQKASAHMPKGVQFLAFSKGRSDSSILHQDAPPPGNFVGPQAAEGDKNAQPNRHRSAARSNENSSKEASSHPISEQKKTSLSADSIAVLGSVSTQHEVSEASRILQEFLFGAGN</sequence>
<evidence type="ECO:0000256" key="3">
    <source>
        <dbReference type="ARBA" id="ARBA00022771"/>
    </source>
</evidence>
<dbReference type="STRING" id="15368.I1HNR5"/>
<dbReference type="EMBL" id="CM000881">
    <property type="protein sequence ID" value="KQK08376.1"/>
    <property type="molecule type" value="Genomic_DNA"/>
</dbReference>
<accession>I1HNR5</accession>
<dbReference type="Proteomes" id="UP000008810">
    <property type="component" value="Chromosome 2"/>
</dbReference>
<feature type="zinc finger region" description="C3H1-type" evidence="6">
    <location>
        <begin position="427"/>
        <end position="454"/>
    </location>
</feature>
<dbReference type="Gene3D" id="4.10.1000.10">
    <property type="entry name" value="Zinc finger, CCCH-type"/>
    <property type="match status" value="1"/>
</dbReference>
<dbReference type="InterPro" id="IPR000571">
    <property type="entry name" value="Znf_CCCH"/>
</dbReference>
<dbReference type="Gramene" id="KQK08376">
    <property type="protein sequence ID" value="KQK08376"/>
    <property type="gene ID" value="BRADI_2g41540v3"/>
</dbReference>
<dbReference type="GeneID" id="100840621"/>
<dbReference type="Pfam" id="PF14608">
    <property type="entry name" value="zf-CCCH_2"/>
    <property type="match status" value="2"/>
</dbReference>
<feature type="compositionally biased region" description="Polar residues" evidence="7">
    <location>
        <begin position="534"/>
        <end position="543"/>
    </location>
</feature>
<keyword evidence="4 6" id="KW-0862">Zinc</keyword>
<feature type="domain" description="C3H1-type" evidence="8">
    <location>
        <begin position="427"/>
        <end position="454"/>
    </location>
</feature>